<evidence type="ECO:0000313" key="9">
    <source>
        <dbReference type="EMBL" id="GGI15647.1"/>
    </source>
</evidence>
<feature type="transmembrane region" description="Helical" evidence="8">
    <location>
        <begin position="144"/>
        <end position="162"/>
    </location>
</feature>
<keyword evidence="6 8" id="KW-1133">Transmembrane helix</keyword>
<protein>
    <recommendedName>
        <fullName evidence="11">Spore germination protein (Amino acid permease)</fullName>
    </recommendedName>
</protein>
<dbReference type="AlphaFoldDB" id="A0A8J3ARM8"/>
<dbReference type="PANTHER" id="PTHR34975:SF2">
    <property type="entry name" value="SPORE GERMINATION PROTEIN A2"/>
    <property type="match status" value="1"/>
</dbReference>
<evidence type="ECO:0008006" key="11">
    <source>
        <dbReference type="Google" id="ProtNLM"/>
    </source>
</evidence>
<evidence type="ECO:0000256" key="7">
    <source>
        <dbReference type="ARBA" id="ARBA00023136"/>
    </source>
</evidence>
<organism evidence="9 10">
    <name type="scientific">Gottfriedia solisilvae</name>
    <dbReference type="NCBI Taxonomy" id="1516104"/>
    <lineage>
        <taxon>Bacteria</taxon>
        <taxon>Bacillati</taxon>
        <taxon>Bacillota</taxon>
        <taxon>Bacilli</taxon>
        <taxon>Bacillales</taxon>
        <taxon>Bacillaceae</taxon>
        <taxon>Gottfriedia</taxon>
    </lineage>
</organism>
<comment type="caution">
    <text evidence="9">The sequence shown here is derived from an EMBL/GenBank/DDBJ whole genome shotgun (WGS) entry which is preliminary data.</text>
</comment>
<comment type="subcellular location">
    <subcellularLocation>
        <location evidence="1">Membrane</location>
        <topology evidence="1">Multi-pass membrane protein</topology>
    </subcellularLocation>
</comment>
<dbReference type="EMBL" id="BMHB01000001">
    <property type="protein sequence ID" value="GGI15647.1"/>
    <property type="molecule type" value="Genomic_DNA"/>
</dbReference>
<comment type="similarity">
    <text evidence="2">Belongs to the amino acid-polyamine-organocation (APC) superfamily. Spore germination protein (SGP) (TC 2.A.3.9) family.</text>
</comment>
<evidence type="ECO:0000256" key="8">
    <source>
        <dbReference type="SAM" id="Phobius"/>
    </source>
</evidence>
<feature type="transmembrane region" description="Helical" evidence="8">
    <location>
        <begin position="39"/>
        <end position="61"/>
    </location>
</feature>
<keyword evidence="7 8" id="KW-0472">Membrane</keyword>
<dbReference type="PANTHER" id="PTHR34975">
    <property type="entry name" value="SPORE GERMINATION PROTEIN A2"/>
    <property type="match status" value="1"/>
</dbReference>
<evidence type="ECO:0000256" key="6">
    <source>
        <dbReference type="ARBA" id="ARBA00022989"/>
    </source>
</evidence>
<feature type="transmembrane region" description="Helical" evidence="8">
    <location>
        <begin position="81"/>
        <end position="99"/>
    </location>
</feature>
<evidence type="ECO:0000256" key="4">
    <source>
        <dbReference type="ARBA" id="ARBA00022544"/>
    </source>
</evidence>
<proteinExistence type="inferred from homology"/>
<dbReference type="InterPro" id="IPR004761">
    <property type="entry name" value="Spore_GerAB"/>
</dbReference>
<feature type="transmembrane region" description="Helical" evidence="8">
    <location>
        <begin position="331"/>
        <end position="351"/>
    </location>
</feature>
<feature type="transmembrane region" description="Helical" evidence="8">
    <location>
        <begin position="270"/>
        <end position="292"/>
    </location>
</feature>
<feature type="transmembrane region" description="Helical" evidence="8">
    <location>
        <begin position="214"/>
        <end position="235"/>
    </location>
</feature>
<feature type="transmembrane region" description="Helical" evidence="8">
    <location>
        <begin position="12"/>
        <end position="33"/>
    </location>
</feature>
<reference evidence="10" key="1">
    <citation type="journal article" date="2019" name="Int. J. Syst. Evol. Microbiol.">
        <title>The Global Catalogue of Microorganisms (GCM) 10K type strain sequencing project: providing services to taxonomists for standard genome sequencing and annotation.</title>
        <authorList>
            <consortium name="The Broad Institute Genomics Platform"/>
            <consortium name="The Broad Institute Genome Sequencing Center for Infectious Disease"/>
            <person name="Wu L."/>
            <person name="Ma J."/>
        </authorList>
    </citation>
    <scope>NUCLEOTIDE SEQUENCE [LARGE SCALE GENOMIC DNA]</scope>
    <source>
        <strain evidence="10">CGMCC 1.14993</strain>
    </source>
</reference>
<dbReference type="OrthoDB" id="2381188at2"/>
<feature type="transmembrane region" description="Helical" evidence="8">
    <location>
        <begin position="304"/>
        <end position="325"/>
    </location>
</feature>
<gene>
    <name evidence="9" type="ORF">GCM10007380_29030</name>
</gene>
<evidence type="ECO:0000256" key="3">
    <source>
        <dbReference type="ARBA" id="ARBA00022448"/>
    </source>
</evidence>
<dbReference type="Proteomes" id="UP000626244">
    <property type="component" value="Unassembled WGS sequence"/>
</dbReference>
<dbReference type="Pfam" id="PF03845">
    <property type="entry name" value="Spore_permease"/>
    <property type="match status" value="1"/>
</dbReference>
<feature type="transmembrane region" description="Helical" evidence="8">
    <location>
        <begin position="119"/>
        <end position="137"/>
    </location>
</feature>
<evidence type="ECO:0000256" key="2">
    <source>
        <dbReference type="ARBA" id="ARBA00007998"/>
    </source>
</evidence>
<dbReference type="NCBIfam" id="TIGR00912">
    <property type="entry name" value="2A0309"/>
    <property type="match status" value="1"/>
</dbReference>
<keyword evidence="5 8" id="KW-0812">Transmembrane</keyword>
<keyword evidence="10" id="KW-1185">Reference proteome</keyword>
<sequence length="356" mass="41508">MNNKVIQSVHIYILLIMSTGFMLHVLILPSILSSSHRDSWLTVISSIIPFLIWSFLLYFVYQKMNNEDLLSILYKVLKKPFYYLFAGIFIIYFLFTAYISLKTTFYWANTNYTQEVPDFFVVFLFTFICFYASYKGIRTISSIAWVILPIVVFFGFLVGIGNTHNKNYELLFPIFENGYKDYLQGFLYTCSGFFEILFILFLTPFLSDQLKKKWLFIVSCVLLMLILGPLIGAITEFGASEAEKLRNPAYEQWRILTLGLHITRLDFLSIFQWISGTFIRISLSGFIANSILNHTGTKKWSLPMLYLFIMVGAMIPWGGTSFFYFLHHYYFLINLIFLCITMVFLLIIMTVKGETS</sequence>
<name>A0A8J3ARM8_9BACI</name>
<evidence type="ECO:0000256" key="1">
    <source>
        <dbReference type="ARBA" id="ARBA00004141"/>
    </source>
</evidence>
<dbReference type="GO" id="GO:0009847">
    <property type="term" value="P:spore germination"/>
    <property type="evidence" value="ECO:0007669"/>
    <property type="project" value="InterPro"/>
</dbReference>
<feature type="transmembrane region" description="Helical" evidence="8">
    <location>
        <begin position="182"/>
        <end position="202"/>
    </location>
</feature>
<dbReference type="GO" id="GO:0016020">
    <property type="term" value="C:membrane"/>
    <property type="evidence" value="ECO:0007669"/>
    <property type="project" value="UniProtKB-SubCell"/>
</dbReference>
<accession>A0A8J3ARM8</accession>
<evidence type="ECO:0000256" key="5">
    <source>
        <dbReference type="ARBA" id="ARBA00022692"/>
    </source>
</evidence>
<keyword evidence="3" id="KW-0813">Transport</keyword>
<evidence type="ECO:0000313" key="10">
    <source>
        <dbReference type="Proteomes" id="UP000626244"/>
    </source>
</evidence>
<keyword evidence="4" id="KW-0309">Germination</keyword>
<dbReference type="RefSeq" id="WP_087999671.1">
    <property type="nucleotide sequence ID" value="NZ_BMHB01000001.1"/>
</dbReference>